<reference evidence="2 3" key="1">
    <citation type="journal article" date="2018" name="Mol. Plant">
        <title>The genome of Artemisia annua provides insight into the evolution of Asteraceae family and artemisinin biosynthesis.</title>
        <authorList>
            <person name="Shen Q."/>
            <person name="Zhang L."/>
            <person name="Liao Z."/>
            <person name="Wang S."/>
            <person name="Yan T."/>
            <person name="Shi P."/>
            <person name="Liu M."/>
            <person name="Fu X."/>
            <person name="Pan Q."/>
            <person name="Wang Y."/>
            <person name="Lv Z."/>
            <person name="Lu X."/>
            <person name="Zhang F."/>
            <person name="Jiang W."/>
            <person name="Ma Y."/>
            <person name="Chen M."/>
            <person name="Hao X."/>
            <person name="Li L."/>
            <person name="Tang Y."/>
            <person name="Lv G."/>
            <person name="Zhou Y."/>
            <person name="Sun X."/>
            <person name="Brodelius P.E."/>
            <person name="Rose J.K.C."/>
            <person name="Tang K."/>
        </authorList>
    </citation>
    <scope>NUCLEOTIDE SEQUENCE [LARGE SCALE GENOMIC DNA]</scope>
    <source>
        <strain evidence="3">cv. Huhao1</strain>
        <tissue evidence="2">Leaf</tissue>
    </source>
</reference>
<dbReference type="OrthoDB" id="1900198at2759"/>
<evidence type="ECO:0000313" key="3">
    <source>
        <dbReference type="Proteomes" id="UP000245207"/>
    </source>
</evidence>
<dbReference type="PANTHER" id="PTHR10492:SF101">
    <property type="entry name" value="ATP-DEPENDENT DNA HELICASE"/>
    <property type="match status" value="1"/>
</dbReference>
<comment type="caution">
    <text evidence="2">The sequence shown here is derived from an EMBL/GenBank/DDBJ whole genome shotgun (WGS) entry which is preliminary data.</text>
</comment>
<dbReference type="PANTHER" id="PTHR10492">
    <property type="match status" value="1"/>
</dbReference>
<feature type="compositionally biased region" description="Basic and acidic residues" evidence="1">
    <location>
        <begin position="430"/>
        <end position="439"/>
    </location>
</feature>
<accession>A0A2U1M487</accession>
<organism evidence="2 3">
    <name type="scientific">Artemisia annua</name>
    <name type="common">Sweet wormwood</name>
    <dbReference type="NCBI Taxonomy" id="35608"/>
    <lineage>
        <taxon>Eukaryota</taxon>
        <taxon>Viridiplantae</taxon>
        <taxon>Streptophyta</taxon>
        <taxon>Embryophyta</taxon>
        <taxon>Tracheophyta</taxon>
        <taxon>Spermatophyta</taxon>
        <taxon>Magnoliopsida</taxon>
        <taxon>eudicotyledons</taxon>
        <taxon>Gunneridae</taxon>
        <taxon>Pentapetalae</taxon>
        <taxon>asterids</taxon>
        <taxon>campanulids</taxon>
        <taxon>Asterales</taxon>
        <taxon>Asteraceae</taxon>
        <taxon>Asteroideae</taxon>
        <taxon>Anthemideae</taxon>
        <taxon>Artemisiinae</taxon>
        <taxon>Artemisia</taxon>
    </lineage>
</organism>
<dbReference type="Proteomes" id="UP000245207">
    <property type="component" value="Unassembled WGS sequence"/>
</dbReference>
<feature type="region of interest" description="Disordered" evidence="1">
    <location>
        <begin position="394"/>
        <end position="446"/>
    </location>
</feature>
<feature type="compositionally biased region" description="Basic residues" evidence="1">
    <location>
        <begin position="394"/>
        <end position="406"/>
    </location>
</feature>
<evidence type="ECO:0000256" key="1">
    <source>
        <dbReference type="SAM" id="MobiDB-lite"/>
    </source>
</evidence>
<dbReference type="EMBL" id="PKPP01006582">
    <property type="protein sequence ID" value="PWA56057.1"/>
    <property type="molecule type" value="Genomic_DNA"/>
</dbReference>
<dbReference type="AlphaFoldDB" id="A0A2U1M487"/>
<sequence length="446" mass="52086">MNAFLDNEEHDQVDESIVASLIAMLDESSAVAKAFRMARNWCHSHGPDRATIVVQENVVTNNDGVGQRIAEVDEITNYLNCRYLAPCEAVWHLLSFDIHYSYPSVMKLNFHLENQNAITLRDSESLPALLHREGIKKTMFTEWFELNKVDTQARKLTYAEIPKHYVWHEKEKKWKLRKQQKSIGRIFYSSPASGERYYLRMLLNVVRGPTSFKKLMTASFWALGPKLRDLFVTILLFCDVSKPLQLWEENWEVLSEDILHNKRKVFNYPELELTEEQIKNYCLIEIQQLLNRNGRNLADFPDLPRPDPSLLTNLDNRLIREALDFDAKLSKIEHDQLHSLLNIEQRLIYEQAENGGATVDDYTKVIITRLKEERRRVEENPDYKLAPSTKKLRDKSFRARHKRRRNLNLEPTTAIEATPLDAIHPTKNSGSEEMHRDYGDVNDIPE</sequence>
<evidence type="ECO:0000313" key="2">
    <source>
        <dbReference type="EMBL" id="PWA56057.1"/>
    </source>
</evidence>
<protein>
    <submittedName>
        <fullName evidence="2">Uncharacterized protein</fullName>
    </submittedName>
</protein>
<keyword evidence="3" id="KW-1185">Reference proteome</keyword>
<name>A0A2U1M487_ARTAN</name>
<dbReference type="STRING" id="35608.A0A2U1M487"/>
<gene>
    <name evidence="2" type="ORF">CTI12_AA422570</name>
</gene>
<proteinExistence type="predicted"/>